<accession>A0ABR3Y2U2</accession>
<evidence type="ECO:0000313" key="2">
    <source>
        <dbReference type="Proteomes" id="UP001583193"/>
    </source>
</evidence>
<comment type="caution">
    <text evidence="1">The sequence shown here is derived from an EMBL/GenBank/DDBJ whole genome shotgun (WGS) entry which is preliminary data.</text>
</comment>
<gene>
    <name evidence="1" type="ORF">Plec18167_003025</name>
</gene>
<name>A0ABR3Y2U2_9EURO</name>
<organism evidence="1 2">
    <name type="scientific">Paecilomyces lecythidis</name>
    <dbReference type="NCBI Taxonomy" id="3004212"/>
    <lineage>
        <taxon>Eukaryota</taxon>
        <taxon>Fungi</taxon>
        <taxon>Dikarya</taxon>
        <taxon>Ascomycota</taxon>
        <taxon>Pezizomycotina</taxon>
        <taxon>Eurotiomycetes</taxon>
        <taxon>Eurotiomycetidae</taxon>
        <taxon>Eurotiales</taxon>
        <taxon>Thermoascaceae</taxon>
        <taxon>Paecilomyces</taxon>
    </lineage>
</organism>
<dbReference type="Proteomes" id="UP001583193">
    <property type="component" value="Unassembled WGS sequence"/>
</dbReference>
<dbReference type="EMBL" id="JAVDPF010000006">
    <property type="protein sequence ID" value="KAL1882608.1"/>
    <property type="molecule type" value="Genomic_DNA"/>
</dbReference>
<sequence>MNPDPSAILINPRTYDAAERISILRQMLQEDTVEAGQRKNIATVIGMYENGELPKPTGEMVWLQDGKVCPKSDIDGRTPWWVEVGYLQNSTSLFTHSSQGGGIQLMDRPREFAQ</sequence>
<reference evidence="1 2" key="1">
    <citation type="journal article" date="2024" name="IMA Fungus">
        <title>IMA Genome - F19 : A genome assembly and annotation guide to empower mycologists, including annotated draft genome sequences of Ceratocystis pirilliformis, Diaporthe australafricana, Fusarium ophioides, Paecilomyces lecythidis, and Sporothrix stenoceras.</title>
        <authorList>
            <person name="Aylward J."/>
            <person name="Wilson A.M."/>
            <person name="Visagie C.M."/>
            <person name="Spraker J."/>
            <person name="Barnes I."/>
            <person name="Buitendag C."/>
            <person name="Ceriani C."/>
            <person name="Del Mar Angel L."/>
            <person name="du Plessis D."/>
            <person name="Fuchs T."/>
            <person name="Gasser K."/>
            <person name="Kramer D."/>
            <person name="Li W."/>
            <person name="Munsamy K."/>
            <person name="Piso A."/>
            <person name="Price J.L."/>
            <person name="Sonnekus B."/>
            <person name="Thomas C."/>
            <person name="van der Nest A."/>
            <person name="van Dijk A."/>
            <person name="van Heerden A."/>
            <person name="van Vuuren N."/>
            <person name="Yilmaz N."/>
            <person name="Duong T.A."/>
            <person name="van der Merwe N.A."/>
            <person name="Wingfield M.J."/>
            <person name="Wingfield B.D."/>
        </authorList>
    </citation>
    <scope>NUCLEOTIDE SEQUENCE [LARGE SCALE GENOMIC DNA]</scope>
    <source>
        <strain evidence="1 2">CMW 18167</strain>
    </source>
</reference>
<protein>
    <submittedName>
        <fullName evidence="1">Uncharacterized protein</fullName>
    </submittedName>
</protein>
<proteinExistence type="predicted"/>
<keyword evidence="2" id="KW-1185">Reference proteome</keyword>
<evidence type="ECO:0000313" key="1">
    <source>
        <dbReference type="EMBL" id="KAL1882608.1"/>
    </source>
</evidence>